<dbReference type="RefSeq" id="WP_136597834.1">
    <property type="nucleotide sequence ID" value="NZ_STGV01000002.1"/>
</dbReference>
<keyword evidence="3" id="KW-1185">Reference proteome</keyword>
<proteinExistence type="predicted"/>
<dbReference type="PROSITE" id="PS50914">
    <property type="entry name" value="BON"/>
    <property type="match status" value="1"/>
</dbReference>
<comment type="caution">
    <text evidence="2">The sequence shown here is derived from an EMBL/GenBank/DDBJ whole genome shotgun (WGS) entry which is preliminary data.</text>
</comment>
<dbReference type="OrthoDB" id="7916339at2"/>
<dbReference type="AlphaFoldDB" id="A0A4V4HMV9"/>
<dbReference type="Gene3D" id="3.30.1340.30">
    <property type="match status" value="1"/>
</dbReference>
<name>A0A4V4HMV9_9HYPH</name>
<gene>
    <name evidence="2" type="ORF">FAA97_07020</name>
</gene>
<feature type="domain" description="BON" evidence="1">
    <location>
        <begin position="21"/>
        <end position="89"/>
    </location>
</feature>
<evidence type="ECO:0000313" key="3">
    <source>
        <dbReference type="Proteomes" id="UP000308828"/>
    </source>
</evidence>
<evidence type="ECO:0000259" key="1">
    <source>
        <dbReference type="PROSITE" id="PS50914"/>
    </source>
</evidence>
<sequence>MIFKPQTFHGEAPAVEQQYPTEAALEEAAAAALAVTEGVDAAELKVKVTGGEVFLMGSVTRREEIDRAVETLLAVNGVEKVSVNVQCDSPL</sequence>
<dbReference type="Pfam" id="PF04972">
    <property type="entry name" value="BON"/>
    <property type="match status" value="1"/>
</dbReference>
<dbReference type="SMART" id="SM00749">
    <property type="entry name" value="BON"/>
    <property type="match status" value="1"/>
</dbReference>
<protein>
    <submittedName>
        <fullName evidence="2">BON domain-containing protein</fullName>
    </submittedName>
</protein>
<dbReference type="InterPro" id="IPR014004">
    <property type="entry name" value="Transpt-assoc_nodulatn_dom_bac"/>
</dbReference>
<reference evidence="2 3" key="1">
    <citation type="submission" date="2019-04" db="EMBL/GenBank/DDBJ databases">
        <title>Genome sequence of strain shin9-1.</title>
        <authorList>
            <person name="Gao J."/>
            <person name="Sun J."/>
        </authorList>
    </citation>
    <scope>NUCLEOTIDE SEQUENCE [LARGE SCALE GENOMIC DNA]</scope>
    <source>
        <strain evidence="3">shin9-1</strain>
    </source>
</reference>
<dbReference type="EMBL" id="STGV01000002">
    <property type="protein sequence ID" value="THV23736.1"/>
    <property type="molecule type" value="Genomic_DNA"/>
</dbReference>
<dbReference type="Proteomes" id="UP000308828">
    <property type="component" value="Unassembled WGS sequence"/>
</dbReference>
<organism evidence="2 3">
    <name type="scientific">Peteryoungia ipomoeae</name>
    <dbReference type="NCBI Taxonomy" id="1210932"/>
    <lineage>
        <taxon>Bacteria</taxon>
        <taxon>Pseudomonadati</taxon>
        <taxon>Pseudomonadota</taxon>
        <taxon>Alphaproteobacteria</taxon>
        <taxon>Hyphomicrobiales</taxon>
        <taxon>Rhizobiaceae</taxon>
        <taxon>Peteryoungia</taxon>
    </lineage>
</organism>
<accession>A0A4V4HMV9</accession>
<dbReference type="InterPro" id="IPR007055">
    <property type="entry name" value="BON_dom"/>
</dbReference>
<evidence type="ECO:0000313" key="2">
    <source>
        <dbReference type="EMBL" id="THV23736.1"/>
    </source>
</evidence>